<dbReference type="OrthoDB" id="6225069at2759"/>
<gene>
    <name evidence="1" type="ORF">ECPE_LOCUS16830</name>
</gene>
<evidence type="ECO:0000313" key="3">
    <source>
        <dbReference type="WBParaSite" id="ECPE_0001687201-mRNA-1"/>
    </source>
</evidence>
<accession>A0A183BC94</accession>
<evidence type="ECO:0000313" key="1">
    <source>
        <dbReference type="EMBL" id="VDP94103.1"/>
    </source>
</evidence>
<dbReference type="SUPFAM" id="SSF46689">
    <property type="entry name" value="Homeodomain-like"/>
    <property type="match status" value="1"/>
</dbReference>
<sequence>MVPRPSKNVIVKGLKKSLCEKSVQLVVRDVRKENKKQLVTGRLIECARRGDDLKEVAKHLGIKIKICRAIAAADREGTLKPGSYKTKLNDEATKHLCDVVDENPTATLRKLKERMETDFPGTLISKNSIGRLLDGHHYSIKKLTIQPIERNTESVKVKRVEYADWL</sequence>
<evidence type="ECO:0000313" key="2">
    <source>
        <dbReference type="Proteomes" id="UP000272942"/>
    </source>
</evidence>
<name>A0A183BC94_9TREM</name>
<organism evidence="3">
    <name type="scientific">Echinostoma caproni</name>
    <dbReference type="NCBI Taxonomy" id="27848"/>
    <lineage>
        <taxon>Eukaryota</taxon>
        <taxon>Metazoa</taxon>
        <taxon>Spiralia</taxon>
        <taxon>Lophotrochozoa</taxon>
        <taxon>Platyhelminthes</taxon>
        <taxon>Trematoda</taxon>
        <taxon>Digenea</taxon>
        <taxon>Plagiorchiida</taxon>
        <taxon>Echinostomata</taxon>
        <taxon>Echinostomatoidea</taxon>
        <taxon>Echinostomatidae</taxon>
        <taxon>Echinostoma</taxon>
    </lineage>
</organism>
<dbReference type="WBParaSite" id="ECPE_0001687201-mRNA-1">
    <property type="protein sequence ID" value="ECPE_0001687201-mRNA-1"/>
    <property type="gene ID" value="ECPE_0001687201"/>
</dbReference>
<dbReference type="EMBL" id="UZAN01066116">
    <property type="protein sequence ID" value="VDP94103.1"/>
    <property type="molecule type" value="Genomic_DNA"/>
</dbReference>
<reference evidence="3" key="1">
    <citation type="submission" date="2016-06" db="UniProtKB">
        <authorList>
            <consortium name="WormBaseParasite"/>
        </authorList>
    </citation>
    <scope>IDENTIFICATION</scope>
</reference>
<dbReference type="Proteomes" id="UP000272942">
    <property type="component" value="Unassembled WGS sequence"/>
</dbReference>
<keyword evidence="2" id="KW-1185">Reference proteome</keyword>
<dbReference type="InterPro" id="IPR009057">
    <property type="entry name" value="Homeodomain-like_sf"/>
</dbReference>
<proteinExistence type="predicted"/>
<reference evidence="1 2" key="2">
    <citation type="submission" date="2018-11" db="EMBL/GenBank/DDBJ databases">
        <authorList>
            <consortium name="Pathogen Informatics"/>
        </authorList>
    </citation>
    <scope>NUCLEOTIDE SEQUENCE [LARGE SCALE GENOMIC DNA]</scope>
    <source>
        <strain evidence="1 2">Egypt</strain>
    </source>
</reference>
<protein>
    <submittedName>
        <fullName evidence="3">Transposase</fullName>
    </submittedName>
</protein>
<dbReference type="AlphaFoldDB" id="A0A183BC94"/>